<organism evidence="1 2">
    <name type="scientific">Araneus ventricosus</name>
    <name type="common">Orbweaver spider</name>
    <name type="synonym">Epeira ventricosa</name>
    <dbReference type="NCBI Taxonomy" id="182803"/>
    <lineage>
        <taxon>Eukaryota</taxon>
        <taxon>Metazoa</taxon>
        <taxon>Ecdysozoa</taxon>
        <taxon>Arthropoda</taxon>
        <taxon>Chelicerata</taxon>
        <taxon>Arachnida</taxon>
        <taxon>Araneae</taxon>
        <taxon>Araneomorphae</taxon>
        <taxon>Entelegynae</taxon>
        <taxon>Araneoidea</taxon>
        <taxon>Araneidae</taxon>
        <taxon>Araneus</taxon>
    </lineage>
</organism>
<reference evidence="1 2" key="1">
    <citation type="journal article" date="2019" name="Sci. Rep.">
        <title>Orb-weaving spider Araneus ventricosus genome elucidates the spidroin gene catalogue.</title>
        <authorList>
            <person name="Kono N."/>
            <person name="Nakamura H."/>
            <person name="Ohtoshi R."/>
            <person name="Moran D.A.P."/>
            <person name="Shinohara A."/>
            <person name="Yoshida Y."/>
            <person name="Fujiwara M."/>
            <person name="Mori M."/>
            <person name="Tomita M."/>
            <person name="Arakawa K."/>
        </authorList>
    </citation>
    <scope>NUCLEOTIDE SEQUENCE [LARGE SCALE GENOMIC DNA]</scope>
</reference>
<name>A0A4Y2DND7_ARAVE</name>
<dbReference type="AlphaFoldDB" id="A0A4Y2DND7"/>
<protein>
    <submittedName>
        <fullName evidence="1">Uncharacterized protein</fullName>
    </submittedName>
</protein>
<dbReference type="Proteomes" id="UP000499080">
    <property type="component" value="Unassembled WGS sequence"/>
</dbReference>
<evidence type="ECO:0000313" key="1">
    <source>
        <dbReference type="EMBL" id="GBM18301.1"/>
    </source>
</evidence>
<sequence>MFIFENAHQEPTIVSDPRTIRVHLELNICNLRLNVNNSELTWDIEQSNKVFKFTNIQNITELGRPVNPDLKFLEFCFGRKVEWENSSNFNKDMKRLVTIEISVSYLLNFTF</sequence>
<dbReference type="EMBL" id="BGPR01000401">
    <property type="protein sequence ID" value="GBM18301.1"/>
    <property type="molecule type" value="Genomic_DNA"/>
</dbReference>
<keyword evidence="2" id="KW-1185">Reference proteome</keyword>
<evidence type="ECO:0000313" key="2">
    <source>
        <dbReference type="Proteomes" id="UP000499080"/>
    </source>
</evidence>
<comment type="caution">
    <text evidence="1">The sequence shown here is derived from an EMBL/GenBank/DDBJ whole genome shotgun (WGS) entry which is preliminary data.</text>
</comment>
<accession>A0A4Y2DND7</accession>
<proteinExistence type="predicted"/>
<gene>
    <name evidence="1" type="ORF">AVEN_147423_1</name>
</gene>